<evidence type="ECO:0000313" key="1">
    <source>
        <dbReference type="EMBL" id="ELU38059.1"/>
    </source>
</evidence>
<dbReference type="EMBL" id="AFRT01002284">
    <property type="protein sequence ID" value="ELU38059.1"/>
    <property type="molecule type" value="Genomic_DNA"/>
</dbReference>
<sequence length="84" mass="9303">MELLGTCCRNTLGDISTEYNTDLPRIYRNRRSNTGLNPVGSILGKLTGAPTQMDPDTSCYESSLSYSTRRIHYELLGKVTTVGE</sequence>
<name>L8WNY1_THACA</name>
<dbReference type="Proteomes" id="UP000011668">
    <property type="component" value="Unassembled WGS sequence"/>
</dbReference>
<gene>
    <name evidence="1" type="ORF">AG1IA_07896</name>
</gene>
<reference evidence="1 2" key="1">
    <citation type="journal article" date="2013" name="Nat. Commun.">
        <title>The evolution and pathogenic mechanisms of the rice sheath blight pathogen.</title>
        <authorList>
            <person name="Zheng A."/>
            <person name="Lin R."/>
            <person name="Xu L."/>
            <person name="Qin P."/>
            <person name="Tang C."/>
            <person name="Ai P."/>
            <person name="Zhang D."/>
            <person name="Liu Y."/>
            <person name="Sun Z."/>
            <person name="Feng H."/>
            <person name="Wang Y."/>
            <person name="Chen Y."/>
            <person name="Liang X."/>
            <person name="Fu R."/>
            <person name="Li Q."/>
            <person name="Zhang J."/>
            <person name="Yu X."/>
            <person name="Xie Z."/>
            <person name="Ding L."/>
            <person name="Guan P."/>
            <person name="Tang J."/>
            <person name="Liang Y."/>
            <person name="Wang S."/>
            <person name="Deng Q."/>
            <person name="Li S."/>
            <person name="Zhu J."/>
            <person name="Wang L."/>
            <person name="Liu H."/>
            <person name="Li P."/>
        </authorList>
    </citation>
    <scope>NUCLEOTIDE SEQUENCE [LARGE SCALE GENOMIC DNA]</scope>
    <source>
        <strain evidence="2">AG-1 IA</strain>
    </source>
</reference>
<evidence type="ECO:0000313" key="2">
    <source>
        <dbReference type="Proteomes" id="UP000011668"/>
    </source>
</evidence>
<dbReference type="AlphaFoldDB" id="L8WNY1"/>
<protein>
    <submittedName>
        <fullName evidence="1">Uncharacterized protein</fullName>
    </submittedName>
</protein>
<proteinExistence type="predicted"/>
<dbReference type="HOGENOM" id="CLU_2529021_0_0_1"/>
<organism evidence="1 2">
    <name type="scientific">Thanatephorus cucumeris (strain AG1-IA)</name>
    <name type="common">Rice sheath blight fungus</name>
    <name type="synonym">Rhizoctonia solani</name>
    <dbReference type="NCBI Taxonomy" id="983506"/>
    <lineage>
        <taxon>Eukaryota</taxon>
        <taxon>Fungi</taxon>
        <taxon>Dikarya</taxon>
        <taxon>Basidiomycota</taxon>
        <taxon>Agaricomycotina</taxon>
        <taxon>Agaricomycetes</taxon>
        <taxon>Cantharellales</taxon>
        <taxon>Ceratobasidiaceae</taxon>
        <taxon>Rhizoctonia</taxon>
        <taxon>Rhizoctonia solani AG-1</taxon>
    </lineage>
</organism>
<keyword evidence="2" id="KW-1185">Reference proteome</keyword>
<comment type="caution">
    <text evidence="1">The sequence shown here is derived from an EMBL/GenBank/DDBJ whole genome shotgun (WGS) entry which is preliminary data.</text>
</comment>
<accession>L8WNY1</accession>